<protein>
    <recommendedName>
        <fullName evidence="3">Protein kinase domain-containing protein</fullName>
    </recommendedName>
</protein>
<comment type="caution">
    <text evidence="1">The sequence shown here is derived from an EMBL/GenBank/DDBJ whole genome shotgun (WGS) entry which is preliminary data.</text>
</comment>
<reference evidence="2" key="1">
    <citation type="journal article" date="2017" name="Nat. Microbiol.">
        <title>Global analysis of biosynthetic gene clusters reveals vast potential of secondary metabolite production in Penicillium species.</title>
        <authorList>
            <person name="Nielsen J.C."/>
            <person name="Grijseels S."/>
            <person name="Prigent S."/>
            <person name="Ji B."/>
            <person name="Dainat J."/>
            <person name="Nielsen K.F."/>
            <person name="Frisvad J.C."/>
            <person name="Workman M."/>
            <person name="Nielsen J."/>
        </authorList>
    </citation>
    <scope>NUCLEOTIDE SEQUENCE [LARGE SCALE GENOMIC DNA]</scope>
    <source>
        <strain evidence="2">IBT 4502</strain>
    </source>
</reference>
<dbReference type="Proteomes" id="UP000191408">
    <property type="component" value="Unassembled WGS sequence"/>
</dbReference>
<dbReference type="STRING" id="60169.A0A1V6NGT1"/>
<accession>A0A1V6NGT1</accession>
<keyword evidence="2" id="KW-1185">Reference proteome</keyword>
<dbReference type="AlphaFoldDB" id="A0A1V6NGT1"/>
<proteinExistence type="predicted"/>
<name>A0A1V6NGT1_PENPO</name>
<dbReference type="EMBL" id="MDYM01000008">
    <property type="protein sequence ID" value="OQD63809.1"/>
    <property type="molecule type" value="Genomic_DNA"/>
</dbReference>
<organism evidence="1 2">
    <name type="scientific">Penicillium polonicum</name>
    <dbReference type="NCBI Taxonomy" id="60169"/>
    <lineage>
        <taxon>Eukaryota</taxon>
        <taxon>Fungi</taxon>
        <taxon>Dikarya</taxon>
        <taxon>Ascomycota</taxon>
        <taxon>Pezizomycotina</taxon>
        <taxon>Eurotiomycetes</taxon>
        <taxon>Eurotiomycetidae</taxon>
        <taxon>Eurotiales</taxon>
        <taxon>Aspergillaceae</taxon>
        <taxon>Penicillium</taxon>
    </lineage>
</organism>
<evidence type="ECO:0000313" key="1">
    <source>
        <dbReference type="EMBL" id="OQD63809.1"/>
    </source>
</evidence>
<gene>
    <name evidence="1" type="ORF">PENPOL_c008G09867</name>
</gene>
<sequence length="166" mass="18530">MENQRLSRFTRRGGKPLPPNVPSEAVIPLYLGMGADDFKLHDAHVLLSAFGESYCPSSEARRGEDCHTPLAARPPEAKFEPQAPLSYPAYIWGLAVAIWEILGMNALFSRICCTPKYVYQAMSPFGLKETTSISYTAMTAEISRAERSFSYSEYLKPFNIRDKAPS</sequence>
<evidence type="ECO:0000313" key="2">
    <source>
        <dbReference type="Proteomes" id="UP000191408"/>
    </source>
</evidence>
<evidence type="ECO:0008006" key="3">
    <source>
        <dbReference type="Google" id="ProtNLM"/>
    </source>
</evidence>